<feature type="transmembrane region" description="Helical" evidence="9">
    <location>
        <begin position="122"/>
        <end position="141"/>
    </location>
</feature>
<organism evidence="11 12">
    <name type="scientific">Diploptera punctata</name>
    <name type="common">Pacific beetle cockroach</name>
    <dbReference type="NCBI Taxonomy" id="6984"/>
    <lineage>
        <taxon>Eukaryota</taxon>
        <taxon>Metazoa</taxon>
        <taxon>Ecdysozoa</taxon>
        <taxon>Arthropoda</taxon>
        <taxon>Hexapoda</taxon>
        <taxon>Insecta</taxon>
        <taxon>Pterygota</taxon>
        <taxon>Neoptera</taxon>
        <taxon>Polyneoptera</taxon>
        <taxon>Dictyoptera</taxon>
        <taxon>Blattodea</taxon>
        <taxon>Blaberoidea</taxon>
        <taxon>Blaberidae</taxon>
        <taxon>Diplopterinae</taxon>
        <taxon>Diploptera</taxon>
    </lineage>
</organism>
<evidence type="ECO:0000313" key="11">
    <source>
        <dbReference type="EMBL" id="KAJ9582457.1"/>
    </source>
</evidence>
<dbReference type="Proteomes" id="UP001233999">
    <property type="component" value="Unassembled WGS sequence"/>
</dbReference>
<reference evidence="11" key="2">
    <citation type="submission" date="2023-05" db="EMBL/GenBank/DDBJ databases">
        <authorList>
            <person name="Fouks B."/>
        </authorList>
    </citation>
    <scope>NUCLEOTIDE SEQUENCE</scope>
    <source>
        <strain evidence="11">Stay&amp;Tobe</strain>
        <tissue evidence="11">Testes</tissue>
    </source>
</reference>
<evidence type="ECO:0000256" key="5">
    <source>
        <dbReference type="ARBA" id="ARBA00022989"/>
    </source>
</evidence>
<keyword evidence="5 9" id="KW-1133">Transmembrane helix</keyword>
<evidence type="ECO:0000256" key="6">
    <source>
        <dbReference type="ARBA" id="ARBA00023136"/>
    </source>
</evidence>
<dbReference type="PANTHER" id="PTHR42643:SF30">
    <property type="entry name" value="IONOTROPIC RECEPTOR 40A-RELATED"/>
    <property type="match status" value="1"/>
</dbReference>
<keyword evidence="12" id="KW-1185">Reference proteome</keyword>
<gene>
    <name evidence="11" type="ORF">L9F63_003150</name>
</gene>
<dbReference type="InterPro" id="IPR052192">
    <property type="entry name" value="Insect_Ionotropic_Sensory_Rcpt"/>
</dbReference>
<feature type="transmembrane region" description="Helical" evidence="9">
    <location>
        <begin position="192"/>
        <end position="214"/>
    </location>
</feature>
<comment type="caution">
    <text evidence="11">The sequence shown here is derived from an EMBL/GenBank/DDBJ whole genome shotgun (WGS) entry which is preliminary data.</text>
</comment>
<keyword evidence="3" id="KW-1003">Cell membrane</keyword>
<evidence type="ECO:0000256" key="2">
    <source>
        <dbReference type="ARBA" id="ARBA00008685"/>
    </source>
</evidence>
<keyword evidence="4 9" id="KW-0812">Transmembrane</keyword>
<dbReference type="SUPFAM" id="SSF53850">
    <property type="entry name" value="Periplasmic binding protein-like II"/>
    <property type="match status" value="1"/>
</dbReference>
<comment type="similarity">
    <text evidence="2">Belongs to the glutamate-gated ion channel (TC 1.A.10.1) family.</text>
</comment>
<evidence type="ECO:0000259" key="10">
    <source>
        <dbReference type="Pfam" id="PF00060"/>
    </source>
</evidence>
<dbReference type="InterPro" id="IPR001320">
    <property type="entry name" value="Iontro_rcpt_C"/>
</dbReference>
<proteinExistence type="inferred from homology"/>
<name>A0AAD7ZL84_DIPPU</name>
<accession>A0AAD7ZL84</accession>
<evidence type="ECO:0000256" key="8">
    <source>
        <dbReference type="ARBA" id="ARBA00023180"/>
    </source>
</evidence>
<dbReference type="PANTHER" id="PTHR42643">
    <property type="entry name" value="IONOTROPIC RECEPTOR 20A-RELATED"/>
    <property type="match status" value="1"/>
</dbReference>
<dbReference type="EMBL" id="JASPKZ010007797">
    <property type="protein sequence ID" value="KAJ9582457.1"/>
    <property type="molecule type" value="Genomic_DNA"/>
</dbReference>
<keyword evidence="7" id="KW-0675">Receptor</keyword>
<evidence type="ECO:0000313" key="12">
    <source>
        <dbReference type="Proteomes" id="UP001233999"/>
    </source>
</evidence>
<evidence type="ECO:0000256" key="4">
    <source>
        <dbReference type="ARBA" id="ARBA00022692"/>
    </source>
</evidence>
<protein>
    <recommendedName>
        <fullName evidence="10">Ionotropic glutamate receptor C-terminal domain-containing protein</fullName>
    </recommendedName>
</protein>
<evidence type="ECO:0000256" key="7">
    <source>
        <dbReference type="ARBA" id="ARBA00023170"/>
    </source>
</evidence>
<dbReference type="GO" id="GO:0015276">
    <property type="term" value="F:ligand-gated monoatomic ion channel activity"/>
    <property type="evidence" value="ECO:0007669"/>
    <property type="project" value="InterPro"/>
</dbReference>
<evidence type="ECO:0000256" key="1">
    <source>
        <dbReference type="ARBA" id="ARBA00004651"/>
    </source>
</evidence>
<keyword evidence="8" id="KW-0325">Glycoprotein</keyword>
<feature type="transmembrane region" description="Helical" evidence="9">
    <location>
        <begin position="378"/>
        <end position="400"/>
    </location>
</feature>
<dbReference type="Gene3D" id="3.40.190.10">
    <property type="entry name" value="Periplasmic binding protein-like II"/>
    <property type="match status" value="3"/>
</dbReference>
<reference evidence="11" key="1">
    <citation type="journal article" date="2023" name="IScience">
        <title>Live-bearing cockroach genome reveals convergent evolutionary mechanisms linked to viviparity in insects and beyond.</title>
        <authorList>
            <person name="Fouks B."/>
            <person name="Harrison M.C."/>
            <person name="Mikhailova A.A."/>
            <person name="Marchal E."/>
            <person name="English S."/>
            <person name="Carruthers M."/>
            <person name="Jennings E.C."/>
            <person name="Chiamaka E.L."/>
            <person name="Frigard R.A."/>
            <person name="Pippel M."/>
            <person name="Attardo G.M."/>
            <person name="Benoit J.B."/>
            <person name="Bornberg-Bauer E."/>
            <person name="Tobe S.S."/>
        </authorList>
    </citation>
    <scope>NUCLEOTIDE SEQUENCE</scope>
    <source>
        <strain evidence="11">Stay&amp;Tobe</strain>
    </source>
</reference>
<sequence>MFQGPATIVVKKNNEEILQIGGFIGKLWNILMNMGNFTTKYVRAEENAFGTDINGTRTGLLGMLQRKEIDVASTDILMDTSRLDIVDFIVPLFEVRTYMFTRDPENVESDWKSFLEPFSINIWLFIIGTITVLTIMLHATLTTERYIMPPDQYSSLQFKPYDGFFSILSSFCLQGQNWWLHLPESSRILVVTSYLTALVLIVGYSGFLVSYLSLRKTVLPFNTFSQFLNDGTYQLGVLNNSIHYAYFEESKDPIMIKLFKKYISNNKNDHPRSFLEGLHRICSFNRYNFMAPVFIVGGLIQQLECRITEVPQAFIPATATMGLVKNSPYQGIFSYYVKRVQRSGVLKKLRKNYLTLKLDRTLITTERHGADFESLKPLIIFLALGFVMATLVLALERMVIKKRQRIRTRRKRTQKLKQLLKTNTNENG</sequence>
<comment type="subcellular location">
    <subcellularLocation>
        <location evidence="1">Cell membrane</location>
        <topology evidence="1">Multi-pass membrane protein</topology>
    </subcellularLocation>
</comment>
<evidence type="ECO:0000256" key="9">
    <source>
        <dbReference type="SAM" id="Phobius"/>
    </source>
</evidence>
<feature type="domain" description="Ionotropic glutamate receptor C-terminal" evidence="10">
    <location>
        <begin position="120"/>
        <end position="230"/>
    </location>
</feature>
<dbReference type="AlphaFoldDB" id="A0AAD7ZL84"/>
<keyword evidence="6 9" id="KW-0472">Membrane</keyword>
<evidence type="ECO:0000256" key="3">
    <source>
        <dbReference type="ARBA" id="ARBA00022475"/>
    </source>
</evidence>
<dbReference type="Pfam" id="PF00060">
    <property type="entry name" value="Lig_chan"/>
    <property type="match status" value="1"/>
</dbReference>
<dbReference type="GO" id="GO:0005886">
    <property type="term" value="C:plasma membrane"/>
    <property type="evidence" value="ECO:0007669"/>
    <property type="project" value="UniProtKB-SubCell"/>
</dbReference>
<dbReference type="GO" id="GO:0050906">
    <property type="term" value="P:detection of stimulus involved in sensory perception"/>
    <property type="evidence" value="ECO:0007669"/>
    <property type="project" value="UniProtKB-ARBA"/>
</dbReference>